<keyword evidence="10" id="KW-1185">Reference proteome</keyword>
<name>A0A423XKA9_9PEZI</name>
<comment type="cofactor">
    <cofactor evidence="1 7">
        <name>heme</name>
        <dbReference type="ChEBI" id="CHEBI:30413"/>
    </cofactor>
</comment>
<keyword evidence="3 7" id="KW-0479">Metal-binding</keyword>
<dbReference type="InParanoid" id="A0A423XKA9"/>
<evidence type="ECO:0000256" key="5">
    <source>
        <dbReference type="ARBA" id="ARBA00023004"/>
    </source>
</evidence>
<evidence type="ECO:0000256" key="8">
    <source>
        <dbReference type="RuleBase" id="RU000461"/>
    </source>
</evidence>
<dbReference type="Proteomes" id="UP000285146">
    <property type="component" value="Unassembled WGS sequence"/>
</dbReference>
<dbReference type="OrthoDB" id="1844152at2759"/>
<dbReference type="STRING" id="1230097.A0A423XKA9"/>
<comment type="caution">
    <text evidence="9">The sequence shown here is derived from an EMBL/GenBank/DDBJ whole genome shotgun (WGS) entry which is preliminary data.</text>
</comment>
<dbReference type="EMBL" id="LKEB01000005">
    <property type="protein sequence ID" value="ROW16449.1"/>
    <property type="molecule type" value="Genomic_DNA"/>
</dbReference>
<evidence type="ECO:0000256" key="4">
    <source>
        <dbReference type="ARBA" id="ARBA00023002"/>
    </source>
</evidence>
<reference evidence="9 10" key="1">
    <citation type="submission" date="2015-09" db="EMBL/GenBank/DDBJ databases">
        <title>Host preference determinants of Valsa canker pathogens revealed by comparative genomics.</title>
        <authorList>
            <person name="Yin Z."/>
            <person name="Huang L."/>
        </authorList>
    </citation>
    <scope>NUCLEOTIDE SEQUENCE [LARGE SCALE GENOMIC DNA]</scope>
    <source>
        <strain evidence="9 10">SXYLt</strain>
    </source>
</reference>
<dbReference type="InterPro" id="IPR017972">
    <property type="entry name" value="Cyt_P450_CS"/>
</dbReference>
<keyword evidence="7 8" id="KW-0349">Heme</keyword>
<dbReference type="GO" id="GO:0020037">
    <property type="term" value="F:heme binding"/>
    <property type="evidence" value="ECO:0007669"/>
    <property type="project" value="InterPro"/>
</dbReference>
<evidence type="ECO:0000256" key="6">
    <source>
        <dbReference type="ARBA" id="ARBA00023033"/>
    </source>
</evidence>
<dbReference type="InterPro" id="IPR001128">
    <property type="entry name" value="Cyt_P450"/>
</dbReference>
<dbReference type="AlphaFoldDB" id="A0A423XKA9"/>
<dbReference type="Pfam" id="PF00067">
    <property type="entry name" value="p450"/>
    <property type="match status" value="1"/>
</dbReference>
<dbReference type="PROSITE" id="PS00086">
    <property type="entry name" value="CYTOCHROME_P450"/>
    <property type="match status" value="1"/>
</dbReference>
<evidence type="ECO:0000313" key="9">
    <source>
        <dbReference type="EMBL" id="ROW16449.1"/>
    </source>
</evidence>
<dbReference type="PANTHER" id="PTHR46206:SF7">
    <property type="entry name" value="P450, PUTATIVE (EUROFUNG)-RELATED"/>
    <property type="match status" value="1"/>
</dbReference>
<keyword evidence="6 8" id="KW-0503">Monooxygenase</keyword>
<comment type="similarity">
    <text evidence="2 8">Belongs to the cytochrome P450 family.</text>
</comment>
<dbReference type="PRINTS" id="PR00385">
    <property type="entry name" value="P450"/>
</dbReference>
<dbReference type="InterPro" id="IPR002403">
    <property type="entry name" value="Cyt_P450_E_grp-IV"/>
</dbReference>
<dbReference type="GO" id="GO:0005506">
    <property type="term" value="F:iron ion binding"/>
    <property type="evidence" value="ECO:0007669"/>
    <property type="project" value="InterPro"/>
</dbReference>
<evidence type="ECO:0000313" key="10">
    <source>
        <dbReference type="Proteomes" id="UP000285146"/>
    </source>
</evidence>
<keyword evidence="5 7" id="KW-0408">Iron</keyword>
<dbReference type="Gene3D" id="1.10.630.10">
    <property type="entry name" value="Cytochrome P450"/>
    <property type="match status" value="1"/>
</dbReference>
<organism evidence="9 10">
    <name type="scientific">Cytospora leucostoma</name>
    <dbReference type="NCBI Taxonomy" id="1230097"/>
    <lineage>
        <taxon>Eukaryota</taxon>
        <taxon>Fungi</taxon>
        <taxon>Dikarya</taxon>
        <taxon>Ascomycota</taxon>
        <taxon>Pezizomycotina</taxon>
        <taxon>Sordariomycetes</taxon>
        <taxon>Sordariomycetidae</taxon>
        <taxon>Diaporthales</taxon>
        <taxon>Cytosporaceae</taxon>
        <taxon>Cytospora</taxon>
    </lineage>
</organism>
<dbReference type="GO" id="GO:0016705">
    <property type="term" value="F:oxidoreductase activity, acting on paired donors, with incorporation or reduction of molecular oxygen"/>
    <property type="evidence" value="ECO:0007669"/>
    <property type="project" value="InterPro"/>
</dbReference>
<proteinExistence type="inferred from homology"/>
<evidence type="ECO:0000256" key="1">
    <source>
        <dbReference type="ARBA" id="ARBA00001971"/>
    </source>
</evidence>
<feature type="binding site" description="axial binding residue" evidence="7">
    <location>
        <position position="440"/>
    </location>
    <ligand>
        <name>heme</name>
        <dbReference type="ChEBI" id="CHEBI:30413"/>
    </ligand>
    <ligandPart>
        <name>Fe</name>
        <dbReference type="ChEBI" id="CHEBI:18248"/>
    </ligandPart>
</feature>
<accession>A0A423XKA9</accession>
<dbReference type="PRINTS" id="PR00465">
    <property type="entry name" value="EP450IV"/>
</dbReference>
<evidence type="ECO:0008006" key="11">
    <source>
        <dbReference type="Google" id="ProtNLM"/>
    </source>
</evidence>
<dbReference type="SUPFAM" id="SSF48264">
    <property type="entry name" value="Cytochrome P450"/>
    <property type="match status" value="1"/>
</dbReference>
<dbReference type="PANTHER" id="PTHR46206">
    <property type="entry name" value="CYTOCHROME P450"/>
    <property type="match status" value="1"/>
</dbReference>
<evidence type="ECO:0000256" key="2">
    <source>
        <dbReference type="ARBA" id="ARBA00010617"/>
    </source>
</evidence>
<sequence length="497" mass="55796">MATASTASKLTQLVATQWLFFVASLLACAAAWLLPKLLKQDPLSRIPVIGLDIGNAEKRQGAFMKDADVVAVSPFFLSELKNLPEDTVSFSEHIEEFMQTKYTNIRADRPIIPHVVKKDLTPALNRLNPVIAEEVDQSFREELPPCQDYTPVNINNKLLRIVAKVSGRIFIGPELCRSEDYIDSAIKYTIEVMGAQKAVTMLKPWKRIFKAASLPEVKSLHEREKAAKDYLRPVIQQRKKAEKEDPDYQKPDDLLQWVLDADLSQFGQQDDQEIASIQLGLIFAAIHTTTLTATNAFYSVAATPEIIPELREEIRSVLREYGTFTTQALQKMKKLDSFLRETMRLYPLGLTSFNRKVLKTFTLSNGQVIPAGCMIEVPGYGISMDGEVYEDPERFDAFRSYRAREREGLDGVNKAGAGAANQFVTVSPSNLTFGYGRHACPGRFFAANEIKMIVSRALLDYDIKLVDGVTERYPNLAFGTQNIPDVSKDLLFKRVAI</sequence>
<gene>
    <name evidence="9" type="ORF">VPNG_02759</name>
</gene>
<keyword evidence="4 8" id="KW-0560">Oxidoreductase</keyword>
<protein>
    <recommendedName>
        <fullName evidence="11">Ent-kaurene oxidase</fullName>
    </recommendedName>
</protein>
<dbReference type="CDD" id="cd11041">
    <property type="entry name" value="CYP503A1-like"/>
    <property type="match status" value="1"/>
</dbReference>
<evidence type="ECO:0000256" key="7">
    <source>
        <dbReference type="PIRSR" id="PIRSR602403-1"/>
    </source>
</evidence>
<evidence type="ECO:0000256" key="3">
    <source>
        <dbReference type="ARBA" id="ARBA00022723"/>
    </source>
</evidence>
<dbReference type="InterPro" id="IPR036396">
    <property type="entry name" value="Cyt_P450_sf"/>
</dbReference>
<dbReference type="GO" id="GO:0004497">
    <property type="term" value="F:monooxygenase activity"/>
    <property type="evidence" value="ECO:0007669"/>
    <property type="project" value="UniProtKB-KW"/>
</dbReference>